<gene>
    <name evidence="1" type="ORF">OHZ10_37115</name>
</gene>
<protein>
    <submittedName>
        <fullName evidence="1">Uncharacterized protein</fullName>
    </submittedName>
</protein>
<evidence type="ECO:0000313" key="2">
    <source>
        <dbReference type="Proteomes" id="UP001448498"/>
    </source>
</evidence>
<organism evidence="1 2">
    <name type="scientific">Burkholderia arboris</name>
    <dbReference type="NCBI Taxonomy" id="488730"/>
    <lineage>
        <taxon>Bacteria</taxon>
        <taxon>Pseudomonadati</taxon>
        <taxon>Pseudomonadota</taxon>
        <taxon>Betaproteobacteria</taxon>
        <taxon>Burkholderiales</taxon>
        <taxon>Burkholderiaceae</taxon>
        <taxon>Burkholderia</taxon>
        <taxon>Burkholderia cepacia complex</taxon>
    </lineage>
</organism>
<dbReference type="Proteomes" id="UP001448498">
    <property type="component" value="Chromosome 2"/>
</dbReference>
<reference evidence="1 2" key="1">
    <citation type="submission" date="2022-10" db="EMBL/GenBank/DDBJ databases">
        <title>Genomic of Burkholderia cepacia PN-1.</title>
        <authorList>
            <person name="Yang Y."/>
            <person name="Guan H."/>
            <person name="Huang J."/>
        </authorList>
    </citation>
    <scope>NUCLEOTIDE SEQUENCE [LARGE SCALE GENOMIC DNA]</scope>
    <source>
        <strain evidence="1 2">PN-1</strain>
    </source>
</reference>
<proteinExistence type="predicted"/>
<evidence type="ECO:0000313" key="1">
    <source>
        <dbReference type="EMBL" id="XAE53161.1"/>
    </source>
</evidence>
<name>A0ABZ3DWV7_9BURK</name>
<dbReference type="RefSeq" id="WP_342706179.1">
    <property type="nucleotide sequence ID" value="NZ_CP109823.1"/>
</dbReference>
<keyword evidence="2" id="KW-1185">Reference proteome</keyword>
<sequence length="76" mass="8771">MRCVPVVEPRVDAAIPFRVSKERAIRAAVSRRDRLHREIFIEHPPGTAFAQMRDRGKRSGERVTSIFQRVMNGAKR</sequence>
<accession>A0ABZ3DWV7</accession>
<dbReference type="EMBL" id="CP109823">
    <property type="protein sequence ID" value="XAE53161.1"/>
    <property type="molecule type" value="Genomic_DNA"/>
</dbReference>